<reference evidence="8" key="1">
    <citation type="submission" date="2022-11" db="UniProtKB">
        <authorList>
            <consortium name="WormBaseParasite"/>
        </authorList>
    </citation>
    <scope>IDENTIFICATION</scope>
</reference>
<feature type="transmembrane region" description="Helical" evidence="5">
    <location>
        <begin position="425"/>
        <end position="448"/>
    </location>
</feature>
<evidence type="ECO:0000256" key="2">
    <source>
        <dbReference type="ARBA" id="ARBA00022692"/>
    </source>
</evidence>
<feature type="transmembrane region" description="Helical" evidence="5">
    <location>
        <begin position="246"/>
        <end position="265"/>
    </location>
</feature>
<feature type="transmembrane region" description="Helical" evidence="5">
    <location>
        <begin position="362"/>
        <end position="383"/>
    </location>
</feature>
<feature type="transmembrane region" description="Helical" evidence="5">
    <location>
        <begin position="162"/>
        <end position="181"/>
    </location>
</feature>
<dbReference type="InterPro" id="IPR036259">
    <property type="entry name" value="MFS_trans_sf"/>
</dbReference>
<evidence type="ECO:0000259" key="6">
    <source>
        <dbReference type="PROSITE" id="PS50850"/>
    </source>
</evidence>
<dbReference type="AlphaFoldDB" id="A0A915AA16"/>
<dbReference type="InterPro" id="IPR020846">
    <property type="entry name" value="MFS_dom"/>
</dbReference>
<evidence type="ECO:0000256" key="1">
    <source>
        <dbReference type="ARBA" id="ARBA00004141"/>
    </source>
</evidence>
<dbReference type="GO" id="GO:0022857">
    <property type="term" value="F:transmembrane transporter activity"/>
    <property type="evidence" value="ECO:0007669"/>
    <property type="project" value="InterPro"/>
</dbReference>
<evidence type="ECO:0000313" key="7">
    <source>
        <dbReference type="Proteomes" id="UP000887569"/>
    </source>
</evidence>
<dbReference type="PROSITE" id="PS50850">
    <property type="entry name" value="MFS"/>
    <property type="match status" value="1"/>
</dbReference>
<evidence type="ECO:0000256" key="3">
    <source>
        <dbReference type="ARBA" id="ARBA00022989"/>
    </source>
</evidence>
<evidence type="ECO:0000256" key="4">
    <source>
        <dbReference type="ARBA" id="ARBA00023136"/>
    </source>
</evidence>
<dbReference type="Pfam" id="PF00083">
    <property type="entry name" value="Sugar_tr"/>
    <property type="match status" value="1"/>
</dbReference>
<sequence length="488" mass="54554">SVVAIKRSLLQSHSPTSSTVMVTQGSAPTTFDELFKRAKKYGRYQIFFFILMQYLSISQGAIVVGGFFSLGGLAPNYICNDEDLRLNYSSKVVKKDPTMVCEQISKCKNLSTANVWYSMYEEFEFVCIKDHIFSTIASTMPIISLCGNLIAGHLADHFGRKWLMIAGTILETACGLAQSFAPTWGFYVFFVVIHCFIGPLFNATAISLMLESVYSEYRLIQAYAFQWSFGYIFAGILAYMVGNWRLYLAIANAMVVPVIPLMLLLEESPRFFAQRKKIDQAVRAMNRVAKFNKSSERFTEADIVATQGEFEKRRDTNKYSILDLFRSVQLAKYSLSQIITGIGVNIISTILLYNAHDLSGNPLLNISLMGALRVWTPFVAIFLEHSAKTFGRKEFLVVTQGVVSICFIIMFSLDIVGKFNEFHSLATAAALIGYGVESGFVWMIYKLYTTELFPTVIRSIALSTFSITSLIGSVLSPQLVYLAASSFA</sequence>
<keyword evidence="4 5" id="KW-0472">Membrane</keyword>
<feature type="domain" description="Major facilitator superfamily (MFS) profile" evidence="6">
    <location>
        <begin position="329"/>
        <end position="488"/>
    </location>
</feature>
<feature type="transmembrane region" description="Helical" evidence="5">
    <location>
        <begin position="132"/>
        <end position="150"/>
    </location>
</feature>
<name>A0A915AA16_PARUN</name>
<feature type="transmembrane region" description="Helical" evidence="5">
    <location>
        <begin position="335"/>
        <end position="356"/>
    </location>
</feature>
<evidence type="ECO:0000256" key="5">
    <source>
        <dbReference type="SAM" id="Phobius"/>
    </source>
</evidence>
<dbReference type="Proteomes" id="UP000887569">
    <property type="component" value="Unplaced"/>
</dbReference>
<accession>A0A915AA16</accession>
<feature type="transmembrane region" description="Helical" evidence="5">
    <location>
        <begin position="187"/>
        <end position="210"/>
    </location>
</feature>
<feature type="transmembrane region" description="Helical" evidence="5">
    <location>
        <begin position="222"/>
        <end position="240"/>
    </location>
</feature>
<keyword evidence="7" id="KW-1185">Reference proteome</keyword>
<keyword evidence="3 5" id="KW-1133">Transmembrane helix</keyword>
<protein>
    <submittedName>
        <fullName evidence="8">Major facilitator superfamily (MFS) profile domain-containing protein</fullName>
    </submittedName>
</protein>
<feature type="transmembrane region" description="Helical" evidence="5">
    <location>
        <begin position="460"/>
        <end position="484"/>
    </location>
</feature>
<feature type="transmembrane region" description="Helical" evidence="5">
    <location>
        <begin position="46"/>
        <end position="68"/>
    </location>
</feature>
<keyword evidence="2 5" id="KW-0812">Transmembrane</keyword>
<dbReference type="PANTHER" id="PTHR24064">
    <property type="entry name" value="SOLUTE CARRIER FAMILY 22 MEMBER"/>
    <property type="match status" value="1"/>
</dbReference>
<comment type="subcellular location">
    <subcellularLocation>
        <location evidence="1">Membrane</location>
        <topology evidence="1">Multi-pass membrane protein</topology>
    </subcellularLocation>
</comment>
<dbReference type="GO" id="GO:0016020">
    <property type="term" value="C:membrane"/>
    <property type="evidence" value="ECO:0007669"/>
    <property type="project" value="UniProtKB-SubCell"/>
</dbReference>
<dbReference type="Gene3D" id="1.20.1250.20">
    <property type="entry name" value="MFS general substrate transporter like domains"/>
    <property type="match status" value="1"/>
</dbReference>
<dbReference type="SUPFAM" id="SSF103473">
    <property type="entry name" value="MFS general substrate transporter"/>
    <property type="match status" value="1"/>
</dbReference>
<dbReference type="WBParaSite" id="PgR003_g012_t01">
    <property type="protein sequence ID" value="PgR003_g012_t01"/>
    <property type="gene ID" value="PgR003_g012"/>
</dbReference>
<organism evidence="7 8">
    <name type="scientific">Parascaris univalens</name>
    <name type="common">Nematode worm</name>
    <dbReference type="NCBI Taxonomy" id="6257"/>
    <lineage>
        <taxon>Eukaryota</taxon>
        <taxon>Metazoa</taxon>
        <taxon>Ecdysozoa</taxon>
        <taxon>Nematoda</taxon>
        <taxon>Chromadorea</taxon>
        <taxon>Rhabditida</taxon>
        <taxon>Spirurina</taxon>
        <taxon>Ascaridomorpha</taxon>
        <taxon>Ascaridoidea</taxon>
        <taxon>Ascarididae</taxon>
        <taxon>Parascaris</taxon>
    </lineage>
</organism>
<proteinExistence type="predicted"/>
<feature type="transmembrane region" description="Helical" evidence="5">
    <location>
        <begin position="395"/>
        <end position="413"/>
    </location>
</feature>
<evidence type="ECO:0000313" key="8">
    <source>
        <dbReference type="WBParaSite" id="PgR003_g012_t01"/>
    </source>
</evidence>
<dbReference type="InterPro" id="IPR005828">
    <property type="entry name" value="MFS_sugar_transport-like"/>
</dbReference>